<dbReference type="Pfam" id="PF00090">
    <property type="entry name" value="TSP_1"/>
    <property type="match status" value="5"/>
</dbReference>
<protein>
    <submittedName>
        <fullName evidence="8">Complement factor properdin</fullName>
    </submittedName>
</protein>
<dbReference type="Pfam" id="PF22195">
    <property type="entry name" value="TSP1_CFP_C"/>
    <property type="match status" value="2"/>
</dbReference>
<dbReference type="PRINTS" id="PR01705">
    <property type="entry name" value="TSP1REPEAT"/>
</dbReference>
<dbReference type="InterPro" id="IPR049536">
    <property type="entry name" value="CFP_TSR-0"/>
</dbReference>
<evidence type="ECO:0000256" key="5">
    <source>
        <dbReference type="ARBA" id="ARBA00023157"/>
    </source>
</evidence>
<gene>
    <name evidence="8" type="primary">CFP</name>
</gene>
<dbReference type="EMBL" id="HADW01011371">
    <property type="protein sequence ID" value="SBP12771.1"/>
    <property type="molecule type" value="Transcribed_RNA"/>
</dbReference>
<evidence type="ECO:0000256" key="1">
    <source>
        <dbReference type="ARBA" id="ARBA00004613"/>
    </source>
</evidence>
<keyword evidence="2" id="KW-0964">Secreted</keyword>
<keyword evidence="5" id="KW-1015">Disulfide bond</keyword>
<name>A0A1A7X3Y1_9TELE</name>
<dbReference type="InterPro" id="IPR036383">
    <property type="entry name" value="TSP1_rpt_sf"/>
</dbReference>
<keyword evidence="4" id="KW-0677">Repeat</keyword>
<feature type="chain" id="PRO_5015054520" evidence="7">
    <location>
        <begin position="24"/>
        <end position="575"/>
    </location>
</feature>
<organism evidence="8">
    <name type="scientific">Iconisemion striatum</name>
    <dbReference type="NCBI Taxonomy" id="60296"/>
    <lineage>
        <taxon>Eukaryota</taxon>
        <taxon>Metazoa</taxon>
        <taxon>Chordata</taxon>
        <taxon>Craniata</taxon>
        <taxon>Vertebrata</taxon>
        <taxon>Euteleostomi</taxon>
        <taxon>Actinopterygii</taxon>
        <taxon>Neopterygii</taxon>
        <taxon>Teleostei</taxon>
        <taxon>Neoteleostei</taxon>
        <taxon>Acanthomorphata</taxon>
        <taxon>Ovalentaria</taxon>
        <taxon>Atherinomorphae</taxon>
        <taxon>Cyprinodontiformes</taxon>
        <taxon>Nothobranchiidae</taxon>
        <taxon>Iconisemion</taxon>
    </lineage>
</organism>
<dbReference type="SUPFAM" id="SSF82895">
    <property type="entry name" value="TSP-1 type 1 repeat"/>
    <property type="match status" value="8"/>
</dbReference>
<dbReference type="InterPro" id="IPR052065">
    <property type="entry name" value="Compl_asym_regulator"/>
</dbReference>
<sequence length="575" mass="62747">MMEAWRALLVWALVLVFVERSESVRCFGFIDLNTGECDSEIGEVDEDNCCQNPNYGYQAADGACQSCGPPTWSSWSSWSLCNTLCGEGVRQKSRKCYGIGQPECENSEDKLHVEPCNGTCCNDEGWDSWLPWTPCSVTCGGQGVRQRQRVCSAPPECRLACTGPTEETETCEANNICPVHGGWSSWSDWAQCSGSCISNQGSAINSPSRERERSCSNPNPSADTVPPGNSCPGNASQRQDCSELPNCPVDGNWGVWSAPGPCSVTCGEGLRLSSRNCDSPTPKYGGKMCEGPSTQSSICQSPCPVHGVWSGWSNWGECTASCIPQGPPPTRTRQRSCTNPAPSSNPRGLDCEGDHTQTKNCDQLPHCSVDGSWGPWSPYTSCPVSCGVGLQVSVRRCDSPATKHGGRQCPGEERRTTICSTQVHCPVHGVWSEWSEWEMCRYAYGNKSINCMTTGGKQKRVRQCLHRAHDGSFCTGDKQLDSRVCYNVDKCYVKGSWEGWGEWSFCNPPCGPTSKRLRYLICDPDYKAAGYRPTIGRQNDEATFFGKPKSDCGTLPAGITKKYEFQSCKNAPPCS</sequence>
<reference evidence="8" key="2">
    <citation type="submission" date="2016-06" db="EMBL/GenBank/DDBJ databases">
        <title>The genome of a short-lived fish provides insights into sex chromosome evolution and the genetic control of aging.</title>
        <authorList>
            <person name="Reichwald K."/>
            <person name="Felder M."/>
            <person name="Petzold A."/>
            <person name="Koch P."/>
            <person name="Groth M."/>
            <person name="Platzer M."/>
        </authorList>
    </citation>
    <scope>NUCLEOTIDE SEQUENCE</scope>
    <source>
        <tissue evidence="8">Brain</tissue>
    </source>
</reference>
<feature type="signal peptide" evidence="7">
    <location>
        <begin position="1"/>
        <end position="23"/>
    </location>
</feature>
<dbReference type="PANTHER" id="PTHR22906">
    <property type="entry name" value="PROPERDIN"/>
    <property type="match status" value="1"/>
</dbReference>
<dbReference type="Pfam" id="PF18487">
    <property type="entry name" value="TSR"/>
    <property type="match status" value="1"/>
</dbReference>
<evidence type="ECO:0000256" key="7">
    <source>
        <dbReference type="SAM" id="SignalP"/>
    </source>
</evidence>
<dbReference type="SMART" id="SM00209">
    <property type="entry name" value="TSP1"/>
    <property type="match status" value="8"/>
</dbReference>
<evidence type="ECO:0000313" key="8">
    <source>
        <dbReference type="EMBL" id="SBP12771.1"/>
    </source>
</evidence>
<dbReference type="FunFam" id="2.20.100.10:FF:000001">
    <property type="entry name" value="semaphorin-5A isoform X1"/>
    <property type="match status" value="3"/>
</dbReference>
<dbReference type="InterPro" id="IPR054019">
    <property type="entry name" value="CFP_TSR_C"/>
</dbReference>
<dbReference type="EMBL" id="HADX01007447">
    <property type="protein sequence ID" value="SBP29679.1"/>
    <property type="molecule type" value="Transcribed_RNA"/>
</dbReference>
<evidence type="ECO:0000256" key="4">
    <source>
        <dbReference type="ARBA" id="ARBA00022737"/>
    </source>
</evidence>
<dbReference type="PROSITE" id="PS50092">
    <property type="entry name" value="TSP1"/>
    <property type="match status" value="7"/>
</dbReference>
<evidence type="ECO:0000256" key="6">
    <source>
        <dbReference type="SAM" id="MobiDB-lite"/>
    </source>
</evidence>
<accession>A0A1A7X3Y1</accession>
<comment type="subcellular location">
    <subcellularLocation>
        <location evidence="1">Secreted</location>
    </subcellularLocation>
</comment>
<dbReference type="Gene3D" id="2.20.100.10">
    <property type="entry name" value="Thrombospondin type-1 (TSP1) repeat"/>
    <property type="match status" value="7"/>
</dbReference>
<feature type="region of interest" description="Disordered" evidence="6">
    <location>
        <begin position="203"/>
        <end position="237"/>
    </location>
</feature>
<proteinExistence type="predicted"/>
<reference evidence="8" key="1">
    <citation type="submission" date="2016-05" db="EMBL/GenBank/DDBJ databases">
        <authorList>
            <person name="Lavstsen T."/>
            <person name="Jespersen J.S."/>
        </authorList>
    </citation>
    <scope>NUCLEOTIDE SEQUENCE</scope>
    <source>
        <tissue evidence="8">Brain</tissue>
    </source>
</reference>
<dbReference type="AlphaFoldDB" id="A0A1A7X3Y1"/>
<evidence type="ECO:0000256" key="3">
    <source>
        <dbReference type="ARBA" id="ARBA00022729"/>
    </source>
</evidence>
<feature type="compositionally biased region" description="Polar residues" evidence="6">
    <location>
        <begin position="336"/>
        <end position="346"/>
    </location>
</feature>
<dbReference type="InterPro" id="IPR000884">
    <property type="entry name" value="TSP1_rpt"/>
</dbReference>
<dbReference type="PANTHER" id="PTHR22906:SF43">
    <property type="entry name" value="PROPERDIN"/>
    <property type="match status" value="1"/>
</dbReference>
<keyword evidence="3 7" id="KW-0732">Signal</keyword>
<evidence type="ECO:0000256" key="2">
    <source>
        <dbReference type="ARBA" id="ARBA00022525"/>
    </source>
</evidence>
<feature type="region of interest" description="Disordered" evidence="6">
    <location>
        <begin position="327"/>
        <end position="349"/>
    </location>
</feature>